<feature type="region of interest" description="Disordered" evidence="1">
    <location>
        <begin position="190"/>
        <end position="213"/>
    </location>
</feature>
<evidence type="ECO:0000313" key="4">
    <source>
        <dbReference type="Proteomes" id="UP000784294"/>
    </source>
</evidence>
<dbReference type="PANTHER" id="PTHR14374:SF0">
    <property type="entry name" value="TRAFFICKING PROTEIN PARTICLE COMPLEX SUBUNIT 11"/>
    <property type="match status" value="1"/>
</dbReference>
<organism evidence="3 4">
    <name type="scientific">Protopolystoma xenopodis</name>
    <dbReference type="NCBI Taxonomy" id="117903"/>
    <lineage>
        <taxon>Eukaryota</taxon>
        <taxon>Metazoa</taxon>
        <taxon>Spiralia</taxon>
        <taxon>Lophotrochozoa</taxon>
        <taxon>Platyhelminthes</taxon>
        <taxon>Monogenea</taxon>
        <taxon>Polyopisthocotylea</taxon>
        <taxon>Polystomatidea</taxon>
        <taxon>Polystomatidae</taxon>
        <taxon>Protopolystoma</taxon>
    </lineage>
</organism>
<evidence type="ECO:0000256" key="1">
    <source>
        <dbReference type="SAM" id="MobiDB-lite"/>
    </source>
</evidence>
<name>A0A3S5CMW5_9PLAT</name>
<dbReference type="EMBL" id="CAAALY010246688">
    <property type="protein sequence ID" value="VEL33939.1"/>
    <property type="molecule type" value="Genomic_DNA"/>
</dbReference>
<dbReference type="Pfam" id="PF11817">
    <property type="entry name" value="Foie-gras_1"/>
    <property type="match status" value="1"/>
</dbReference>
<protein>
    <recommendedName>
        <fullName evidence="2">Trafficking protein particle complex subunit 11 domain-containing protein</fullName>
    </recommendedName>
</protein>
<dbReference type="Proteomes" id="UP000784294">
    <property type="component" value="Unassembled WGS sequence"/>
</dbReference>
<reference evidence="3" key="1">
    <citation type="submission" date="2018-11" db="EMBL/GenBank/DDBJ databases">
        <authorList>
            <consortium name="Pathogen Informatics"/>
        </authorList>
    </citation>
    <scope>NUCLEOTIDE SEQUENCE</scope>
</reference>
<evidence type="ECO:0000259" key="2">
    <source>
        <dbReference type="Pfam" id="PF11817"/>
    </source>
</evidence>
<keyword evidence="4" id="KW-1185">Reference proteome</keyword>
<comment type="caution">
    <text evidence="3">The sequence shown here is derived from an EMBL/GenBank/DDBJ whole genome shotgun (WGS) entry which is preliminary data.</text>
</comment>
<evidence type="ECO:0000313" key="3">
    <source>
        <dbReference type="EMBL" id="VEL33939.1"/>
    </source>
</evidence>
<feature type="compositionally biased region" description="Basic and acidic residues" evidence="1">
    <location>
        <begin position="199"/>
        <end position="213"/>
    </location>
</feature>
<dbReference type="InterPro" id="IPR021773">
    <property type="entry name" value="TPC11"/>
</dbReference>
<accession>A0A3S5CMW5</accession>
<proteinExistence type="predicted"/>
<dbReference type="OrthoDB" id="6278596at2759"/>
<dbReference type="AlphaFoldDB" id="A0A3S5CMW5"/>
<feature type="domain" description="Trafficking protein particle complex subunit 11" evidence="2">
    <location>
        <begin position="1"/>
        <end position="110"/>
    </location>
</feature>
<sequence>MNFQICKLSFQNNASDAISQFRRHIDFFKNLVGLPELAFEHEAWIFELLGDLFHEAIRLNLTALLTQHPGLYYQEAARHAIARRRVPHDIPEPSEASSDLTGGVFLDQTSKNVAFMSDKLPSRVAQRTSISSDPSQSPDQISAVVGDQLVNSAQTDTVMSSQITGHPSRRSASIGSAGGIEFYGQRAWRQRNQSIEPPDAAKERAGILSLEKR</sequence>
<dbReference type="PANTHER" id="PTHR14374">
    <property type="entry name" value="FOIE GRAS"/>
    <property type="match status" value="1"/>
</dbReference>
<gene>
    <name evidence="3" type="ORF">PXEA_LOCUS27379</name>
</gene>